<gene>
    <name evidence="1" type="ORF">GR183_12905</name>
</gene>
<sequence length="383" mass="41935">MTDAKKAPPEAASDLAPGEAGWMYPPMAADVREVLDYIGPCRDGRCPVPKLHPYYHAEVLVPPGEPQAARVPCMPVVPVQTDVGGLMVIGDYPTARFTARGKGNTPIGFDEGDGGPDGNQFFVPIADIWAPMQDASYFDGYKVRAVASGTYFARHYMDPAGLGPQTSVWMTNLIKCYLFHQQNVDAYRALGWTDIQVEESYTKVYSAADVCWKRNLVREIDVARPKLVITVGEWVTTVTQGLPQDLDGPGRDRAKKAYMALQGVPLRAGVEAEQEKTLGCPRIEPFFGLDMMHLLHPERVMIAQTTLQTCDWTTYESDDDYRAKVDDAGTSLESHLTSMKNLNAFLSEVGLVEKGASPPPDKALANLVAIWKAHGGTTLDLNG</sequence>
<accession>A0A7X3S8G0</accession>
<keyword evidence="2" id="KW-1185">Reference proteome</keyword>
<protein>
    <recommendedName>
        <fullName evidence="3">Uracil DNA glycosylase superfamily protein</fullName>
    </recommendedName>
</protein>
<comment type="caution">
    <text evidence="1">The sequence shown here is derived from an EMBL/GenBank/DDBJ whole genome shotgun (WGS) entry which is preliminary data.</text>
</comment>
<dbReference type="Proteomes" id="UP000433101">
    <property type="component" value="Unassembled WGS sequence"/>
</dbReference>
<evidence type="ECO:0000313" key="1">
    <source>
        <dbReference type="EMBL" id="MXN65806.1"/>
    </source>
</evidence>
<organism evidence="1 2">
    <name type="scientific">Stappia sediminis</name>
    <dbReference type="NCBI Taxonomy" id="2692190"/>
    <lineage>
        <taxon>Bacteria</taxon>
        <taxon>Pseudomonadati</taxon>
        <taxon>Pseudomonadota</taxon>
        <taxon>Alphaproteobacteria</taxon>
        <taxon>Hyphomicrobiales</taxon>
        <taxon>Stappiaceae</taxon>
        <taxon>Stappia</taxon>
    </lineage>
</organism>
<proteinExistence type="predicted"/>
<dbReference type="InterPro" id="IPR036895">
    <property type="entry name" value="Uracil-DNA_glycosylase-like_sf"/>
</dbReference>
<evidence type="ECO:0000313" key="2">
    <source>
        <dbReference type="Proteomes" id="UP000433101"/>
    </source>
</evidence>
<dbReference type="EMBL" id="WUMV01000006">
    <property type="protein sequence ID" value="MXN65806.1"/>
    <property type="molecule type" value="Genomic_DNA"/>
</dbReference>
<dbReference type="Gene3D" id="3.40.470.10">
    <property type="entry name" value="Uracil-DNA glycosylase-like domain"/>
    <property type="match status" value="1"/>
</dbReference>
<dbReference type="RefSeq" id="WP_160776057.1">
    <property type="nucleotide sequence ID" value="NZ_WUMV01000006.1"/>
</dbReference>
<name>A0A7X3S8G0_9HYPH</name>
<reference evidence="1 2" key="1">
    <citation type="submission" date="2019-12" db="EMBL/GenBank/DDBJ databases">
        <authorList>
            <person name="Li M."/>
        </authorList>
    </citation>
    <scope>NUCLEOTIDE SEQUENCE [LARGE SCALE GENOMIC DNA]</scope>
    <source>
        <strain evidence="1 2">GBMRC 2046</strain>
    </source>
</reference>
<dbReference type="AlphaFoldDB" id="A0A7X3S8G0"/>
<evidence type="ECO:0008006" key="3">
    <source>
        <dbReference type="Google" id="ProtNLM"/>
    </source>
</evidence>